<name>A0ACB0ZDR0_MELEN</name>
<accession>A0ACB0ZDR0</accession>
<gene>
    <name evidence="1" type="ORF">MENTE1834_LOCUS23944</name>
</gene>
<comment type="caution">
    <text evidence="1">The sequence shown here is derived from an EMBL/GenBank/DDBJ whole genome shotgun (WGS) entry which is preliminary data.</text>
</comment>
<keyword evidence="2" id="KW-1185">Reference proteome</keyword>
<evidence type="ECO:0000313" key="2">
    <source>
        <dbReference type="Proteomes" id="UP001497535"/>
    </source>
</evidence>
<reference evidence="1" key="1">
    <citation type="submission" date="2023-11" db="EMBL/GenBank/DDBJ databases">
        <authorList>
            <person name="Poullet M."/>
        </authorList>
    </citation>
    <scope>NUCLEOTIDE SEQUENCE</scope>
    <source>
        <strain evidence="1">E1834</strain>
    </source>
</reference>
<sequence>MAMSAIDSNVRGISDIISAVHMSQSTHADLNLASHINSNERDWHEEFGGLQTAAEILATPREEKPANSPLPSVVESPKEVVTSEDVDEEEDDEQKVPERFFI</sequence>
<dbReference type="Proteomes" id="UP001497535">
    <property type="component" value="Unassembled WGS sequence"/>
</dbReference>
<evidence type="ECO:0000313" key="1">
    <source>
        <dbReference type="EMBL" id="CAK5077053.1"/>
    </source>
</evidence>
<proteinExistence type="predicted"/>
<organism evidence="1 2">
    <name type="scientific">Meloidogyne enterolobii</name>
    <name type="common">Root-knot nematode worm</name>
    <name type="synonym">Meloidogyne mayaguensis</name>
    <dbReference type="NCBI Taxonomy" id="390850"/>
    <lineage>
        <taxon>Eukaryota</taxon>
        <taxon>Metazoa</taxon>
        <taxon>Ecdysozoa</taxon>
        <taxon>Nematoda</taxon>
        <taxon>Chromadorea</taxon>
        <taxon>Rhabditida</taxon>
        <taxon>Tylenchina</taxon>
        <taxon>Tylenchomorpha</taxon>
        <taxon>Tylenchoidea</taxon>
        <taxon>Meloidogynidae</taxon>
        <taxon>Meloidogyninae</taxon>
        <taxon>Meloidogyne</taxon>
    </lineage>
</organism>
<dbReference type="EMBL" id="CAVMJV010000031">
    <property type="protein sequence ID" value="CAK5077053.1"/>
    <property type="molecule type" value="Genomic_DNA"/>
</dbReference>
<protein>
    <submittedName>
        <fullName evidence="1">Uncharacterized protein</fullName>
    </submittedName>
</protein>